<dbReference type="Gene3D" id="1.10.472.10">
    <property type="entry name" value="Cyclin-like"/>
    <property type="match status" value="1"/>
</dbReference>
<evidence type="ECO:0000313" key="2">
    <source>
        <dbReference type="EMBL" id="RDX44791.1"/>
    </source>
</evidence>
<dbReference type="AlphaFoldDB" id="A0A371CWY3"/>
<dbReference type="EMBL" id="KZ857445">
    <property type="protein sequence ID" value="RDX44791.1"/>
    <property type="molecule type" value="Genomic_DNA"/>
</dbReference>
<feature type="compositionally biased region" description="Polar residues" evidence="1">
    <location>
        <begin position="256"/>
        <end position="265"/>
    </location>
</feature>
<gene>
    <name evidence="2" type="ORF">OH76DRAFT_1039672</name>
</gene>
<feature type="region of interest" description="Disordered" evidence="1">
    <location>
        <begin position="441"/>
        <end position="483"/>
    </location>
</feature>
<feature type="region of interest" description="Disordered" evidence="1">
    <location>
        <begin position="200"/>
        <end position="315"/>
    </location>
</feature>
<feature type="compositionally biased region" description="Basic and acidic residues" evidence="1">
    <location>
        <begin position="297"/>
        <end position="307"/>
    </location>
</feature>
<feature type="compositionally biased region" description="Basic residues" evidence="1">
    <location>
        <begin position="459"/>
        <end position="470"/>
    </location>
</feature>
<evidence type="ECO:0000313" key="3">
    <source>
        <dbReference type="Proteomes" id="UP000256964"/>
    </source>
</evidence>
<feature type="compositionally biased region" description="Low complexity" evidence="1">
    <location>
        <begin position="271"/>
        <end position="296"/>
    </location>
</feature>
<protein>
    <recommendedName>
        <fullName evidence="4">Cyclin N-terminal domain-containing protein</fullName>
    </recommendedName>
</protein>
<sequence>MTHPPTPMPLTEQRMLSLDLYRRPDGQLDINTVTACLNGNRDYYVALTILCMRFTLSLFPHVPDPGSDLPQYPNELAETIRFALWRGKVTPTVVIKALYFLKKLKGFYPHASVAARASPLQILAAALVAAHKEHIEPFDTYSNKDWAEKIWQKLFELRVFNQMEREFVNHLKHDLRIDNQAFVHFVYELYAEVPWELPPPPSSSAPAPDTRAPGSGRSAIGRGVTSGTLSAQRQRDIHAYGLDPTTAPKAIAQPGPASSSLATVDSRTRSRALSTSRRYTTAVPATPASTSYSSARRPPDVVTEDRRTRGRPPVVNRDRHTRAMSLDRVSAPVAMQYTAVPMQYVVPSAFHTPHHLAHPPRRATTGIHTHMSGGSHRNLNQVPTSHVSAMGRGSSGMTVKPGVASPSHGYVQPVALGSDMSPQTYGYQSGLAVTRHGGYVGSAGNALPRDVDSPEDRGRSRKREKAKGSKRSGSLGVFSRLFG</sequence>
<evidence type="ECO:0000256" key="1">
    <source>
        <dbReference type="SAM" id="MobiDB-lite"/>
    </source>
</evidence>
<organism evidence="2 3">
    <name type="scientific">Lentinus brumalis</name>
    <dbReference type="NCBI Taxonomy" id="2498619"/>
    <lineage>
        <taxon>Eukaryota</taxon>
        <taxon>Fungi</taxon>
        <taxon>Dikarya</taxon>
        <taxon>Basidiomycota</taxon>
        <taxon>Agaricomycotina</taxon>
        <taxon>Agaricomycetes</taxon>
        <taxon>Polyporales</taxon>
        <taxon>Polyporaceae</taxon>
        <taxon>Lentinus</taxon>
    </lineage>
</organism>
<name>A0A371CWY3_9APHY</name>
<dbReference type="Proteomes" id="UP000256964">
    <property type="component" value="Unassembled WGS sequence"/>
</dbReference>
<dbReference type="CDD" id="cd20557">
    <property type="entry name" value="CYCLIN_ScPCL1-like"/>
    <property type="match status" value="1"/>
</dbReference>
<evidence type="ECO:0008006" key="4">
    <source>
        <dbReference type="Google" id="ProtNLM"/>
    </source>
</evidence>
<reference evidence="2 3" key="1">
    <citation type="journal article" date="2018" name="Biotechnol. Biofuels">
        <title>Integrative visual omics of the white-rot fungus Polyporus brumalis exposes the biotechnological potential of its oxidative enzymes for delignifying raw plant biomass.</title>
        <authorList>
            <person name="Miyauchi S."/>
            <person name="Rancon A."/>
            <person name="Drula E."/>
            <person name="Hage H."/>
            <person name="Chaduli D."/>
            <person name="Favel A."/>
            <person name="Grisel S."/>
            <person name="Henrissat B."/>
            <person name="Herpoel-Gimbert I."/>
            <person name="Ruiz-Duenas F.J."/>
            <person name="Chevret D."/>
            <person name="Hainaut M."/>
            <person name="Lin J."/>
            <person name="Wang M."/>
            <person name="Pangilinan J."/>
            <person name="Lipzen A."/>
            <person name="Lesage-Meessen L."/>
            <person name="Navarro D."/>
            <person name="Riley R."/>
            <person name="Grigoriev I.V."/>
            <person name="Zhou S."/>
            <person name="Raouche S."/>
            <person name="Rosso M.N."/>
        </authorList>
    </citation>
    <scope>NUCLEOTIDE SEQUENCE [LARGE SCALE GENOMIC DNA]</scope>
    <source>
        <strain evidence="2 3">BRFM 1820</strain>
    </source>
</reference>
<accession>A0A371CWY3</accession>
<feature type="compositionally biased region" description="Basic and acidic residues" evidence="1">
    <location>
        <begin position="449"/>
        <end position="458"/>
    </location>
</feature>
<dbReference type="STRING" id="139420.A0A371CWY3"/>
<keyword evidence="3" id="KW-1185">Reference proteome</keyword>
<proteinExistence type="predicted"/>